<evidence type="ECO:0000313" key="1">
    <source>
        <dbReference type="Proteomes" id="UP000887576"/>
    </source>
</evidence>
<evidence type="ECO:0000313" key="2">
    <source>
        <dbReference type="WBParaSite" id="JU765_v2.g18145.t1"/>
    </source>
</evidence>
<protein>
    <submittedName>
        <fullName evidence="2">Molybdopterin molybdotransferase</fullName>
    </submittedName>
</protein>
<proteinExistence type="predicted"/>
<reference evidence="2" key="1">
    <citation type="submission" date="2022-11" db="UniProtKB">
        <authorList>
            <consortium name="WormBaseParasite"/>
        </authorList>
    </citation>
    <scope>IDENTIFICATION</scope>
</reference>
<organism evidence="1 2">
    <name type="scientific">Panagrolaimus sp. JU765</name>
    <dbReference type="NCBI Taxonomy" id="591449"/>
    <lineage>
        <taxon>Eukaryota</taxon>
        <taxon>Metazoa</taxon>
        <taxon>Ecdysozoa</taxon>
        <taxon>Nematoda</taxon>
        <taxon>Chromadorea</taxon>
        <taxon>Rhabditida</taxon>
        <taxon>Tylenchina</taxon>
        <taxon>Panagrolaimomorpha</taxon>
        <taxon>Panagrolaimoidea</taxon>
        <taxon>Panagrolaimidae</taxon>
        <taxon>Panagrolaimus</taxon>
    </lineage>
</organism>
<accession>A0AC34QPQ1</accession>
<dbReference type="WBParaSite" id="JU765_v2.g18145.t1">
    <property type="protein sequence ID" value="JU765_v2.g18145.t1"/>
    <property type="gene ID" value="JU765_v2.g18145"/>
</dbReference>
<dbReference type="Proteomes" id="UP000887576">
    <property type="component" value="Unplaced"/>
</dbReference>
<name>A0AC34QPQ1_9BILA</name>
<sequence length="228" mass="25079">MRIGILTVSSSKICAPETDESGKKLLQLFSESLVLENVQITNKAICDVIITTGGTGLSFDDVTPEPTKRIIKKECPGIVQALLNRCLQATPMGALTRLAAGIYRSTLIINLPGSPKACAECFQVLEPILNHAVHLLTNKTEEIAAEHFQIQEHSESEINRELAAGIYRSTLIINLPGSPRACAECFQVLEPILNHAVHLLTNKTEEIAAEHFQIQEHSESEINREFVM</sequence>